<proteinExistence type="predicted"/>
<sequence>MTRISRLPVSDKVLEKLFDLFFEAVGKQTEEEEFSQVIYDLLSPTERIMIAKRVAIIYLLMKKIDYFNISDVLKVTPNTIAKFQMIRKNSKGIVRSLKNIVRNEKIANFFEKLFLEIYRPGVYGVNWKSAWKHKIDYERRKRRGI</sequence>
<dbReference type="Gene3D" id="1.10.1270.10">
    <property type="entry name" value="TrpR-like"/>
    <property type="match status" value="1"/>
</dbReference>
<dbReference type="InterPro" id="IPR010921">
    <property type="entry name" value="Trp_repressor/repl_initiator"/>
</dbReference>
<dbReference type="EMBL" id="PEUY01000018">
    <property type="protein sequence ID" value="PIV11245.1"/>
    <property type="molecule type" value="Genomic_DNA"/>
</dbReference>
<reference evidence="2" key="1">
    <citation type="submission" date="2017-09" db="EMBL/GenBank/DDBJ databases">
        <title>Depth-based differentiation of microbial function through sediment-hosted aquifers and enrichment of novel symbionts in the deep terrestrial subsurface.</title>
        <authorList>
            <person name="Probst A.J."/>
            <person name="Ladd B."/>
            <person name="Jarett J.K."/>
            <person name="Geller-Mcgrath D.E."/>
            <person name="Sieber C.M.K."/>
            <person name="Emerson J.B."/>
            <person name="Anantharaman K."/>
            <person name="Thomas B.C."/>
            <person name="Malmstrom R."/>
            <person name="Stieglmeier M."/>
            <person name="Klingl A."/>
            <person name="Woyke T."/>
            <person name="Ryan C.M."/>
            <person name="Banfield J.F."/>
        </authorList>
    </citation>
    <scope>NUCLEOTIDE SEQUENCE [LARGE SCALE GENOMIC DNA]</scope>
</reference>
<protein>
    <recommendedName>
        <fullName evidence="3">TrpR like protein, YerC/YecD</fullName>
    </recommendedName>
</protein>
<comment type="caution">
    <text evidence="1">The sequence shown here is derived from an EMBL/GenBank/DDBJ whole genome shotgun (WGS) entry which is preliminary data.</text>
</comment>
<gene>
    <name evidence="1" type="ORF">COS50_01250</name>
</gene>
<accession>A0A2M7BXG6</accession>
<evidence type="ECO:0000313" key="1">
    <source>
        <dbReference type="EMBL" id="PIV11245.1"/>
    </source>
</evidence>
<dbReference type="Pfam" id="PF01371">
    <property type="entry name" value="Trp_repressor"/>
    <property type="match status" value="1"/>
</dbReference>
<evidence type="ECO:0008006" key="3">
    <source>
        <dbReference type="Google" id="ProtNLM"/>
    </source>
</evidence>
<name>A0A2M7BXG6_9BACT</name>
<dbReference type="InterPro" id="IPR038116">
    <property type="entry name" value="TrpR-like_sf"/>
</dbReference>
<dbReference type="GO" id="GO:0003700">
    <property type="term" value="F:DNA-binding transcription factor activity"/>
    <property type="evidence" value="ECO:0007669"/>
    <property type="project" value="InterPro"/>
</dbReference>
<evidence type="ECO:0000313" key="2">
    <source>
        <dbReference type="Proteomes" id="UP000230673"/>
    </source>
</evidence>
<dbReference type="InterPro" id="IPR000831">
    <property type="entry name" value="Trp_repress"/>
</dbReference>
<dbReference type="SUPFAM" id="SSF48295">
    <property type="entry name" value="TrpR-like"/>
    <property type="match status" value="1"/>
</dbReference>
<dbReference type="Proteomes" id="UP000230673">
    <property type="component" value="Unassembled WGS sequence"/>
</dbReference>
<dbReference type="GO" id="GO:0043565">
    <property type="term" value="F:sequence-specific DNA binding"/>
    <property type="evidence" value="ECO:0007669"/>
    <property type="project" value="InterPro"/>
</dbReference>
<dbReference type="AlphaFoldDB" id="A0A2M7BXG6"/>
<organism evidence="1 2">
    <name type="scientific">Candidatus Roizmanbacteria bacterium CG03_land_8_20_14_0_80_35_26</name>
    <dbReference type="NCBI Taxonomy" id="1974845"/>
    <lineage>
        <taxon>Bacteria</taxon>
        <taxon>Candidatus Roizmaniibacteriota</taxon>
    </lineage>
</organism>